<feature type="domain" description="MEDS" evidence="1">
    <location>
        <begin position="12"/>
        <end position="154"/>
    </location>
</feature>
<comment type="caution">
    <text evidence="2">The sequence shown here is derived from an EMBL/GenBank/DDBJ whole genome shotgun (WGS) entry which is preliminary data.</text>
</comment>
<evidence type="ECO:0000313" key="3">
    <source>
        <dbReference type="Proteomes" id="UP000680865"/>
    </source>
</evidence>
<dbReference type="AlphaFoldDB" id="A0A919VP24"/>
<protein>
    <recommendedName>
        <fullName evidence="1">MEDS domain-containing protein</fullName>
    </recommendedName>
</protein>
<organism evidence="2 3">
    <name type="scientific">Winogradskya consettensis</name>
    <dbReference type="NCBI Taxonomy" id="113560"/>
    <lineage>
        <taxon>Bacteria</taxon>
        <taxon>Bacillati</taxon>
        <taxon>Actinomycetota</taxon>
        <taxon>Actinomycetes</taxon>
        <taxon>Micromonosporales</taxon>
        <taxon>Micromonosporaceae</taxon>
        <taxon>Winogradskya</taxon>
    </lineage>
</organism>
<reference evidence="2" key="1">
    <citation type="submission" date="2021-03" db="EMBL/GenBank/DDBJ databases">
        <title>Whole genome shotgun sequence of Actinoplanes consettensis NBRC 14913.</title>
        <authorList>
            <person name="Komaki H."/>
            <person name="Tamura T."/>
        </authorList>
    </citation>
    <scope>NUCLEOTIDE SEQUENCE</scope>
    <source>
        <strain evidence="2">NBRC 14913</strain>
    </source>
</reference>
<keyword evidence="3" id="KW-1185">Reference proteome</keyword>
<evidence type="ECO:0000313" key="2">
    <source>
        <dbReference type="EMBL" id="GIM73344.1"/>
    </source>
</evidence>
<dbReference type="Proteomes" id="UP000680865">
    <property type="component" value="Unassembled WGS sequence"/>
</dbReference>
<proteinExistence type="predicted"/>
<dbReference type="RefSeq" id="WP_212998265.1">
    <property type="nucleotide sequence ID" value="NZ_BAAATW010000023.1"/>
</dbReference>
<dbReference type="InterPro" id="IPR025847">
    <property type="entry name" value="MEDS_domain"/>
</dbReference>
<evidence type="ECO:0000259" key="1">
    <source>
        <dbReference type="Pfam" id="PF14417"/>
    </source>
</evidence>
<dbReference type="EMBL" id="BOQP01000017">
    <property type="protein sequence ID" value="GIM73344.1"/>
    <property type="molecule type" value="Genomic_DNA"/>
</dbReference>
<name>A0A919VP24_9ACTN</name>
<sequence length="258" mass="27630">MVTPDAPVSYGHGCVAFDDPAEFEAAARDFLAAGLAAGHRVRYVAGWAPQGWDFDPELAEPATQYPADGITDPAATVAAWAAEVERALADGYTGLSVAADTTWLVRDPLLRAGYARYEHLIDRYMRGHPLNGLCGFDRRVLDDAVIAGLTCVHPDSDAPFRLYADSTGSSSAGLDGELDDSTREELKQALAHADLIPVNGEVVLQGAGLAFVDHRSLMQLDSWASRRGATAVLRTRRGTAARLAALLDLTALRVETIR</sequence>
<dbReference type="Pfam" id="PF14417">
    <property type="entry name" value="MEDS"/>
    <property type="match status" value="1"/>
</dbReference>
<gene>
    <name evidence="2" type="ORF">Aco04nite_34780</name>
</gene>
<accession>A0A919VP24</accession>